<reference evidence="2 3" key="1">
    <citation type="submission" date="2021-06" db="EMBL/GenBank/DDBJ databases">
        <title>Caerostris extrusa draft genome.</title>
        <authorList>
            <person name="Kono N."/>
            <person name="Arakawa K."/>
        </authorList>
    </citation>
    <scope>NUCLEOTIDE SEQUENCE [LARGE SCALE GENOMIC DNA]</scope>
</reference>
<accession>A0AAV4QA92</accession>
<proteinExistence type="predicted"/>
<gene>
    <name evidence="2" type="ORF">CEXT_284751</name>
</gene>
<evidence type="ECO:0000313" key="2">
    <source>
        <dbReference type="EMBL" id="GIY06025.1"/>
    </source>
</evidence>
<name>A0AAV4QA92_CAEEX</name>
<dbReference type="Proteomes" id="UP001054945">
    <property type="component" value="Unassembled WGS sequence"/>
</dbReference>
<evidence type="ECO:0000256" key="1">
    <source>
        <dbReference type="SAM" id="MobiDB-lite"/>
    </source>
</evidence>
<sequence>MSAENQRGRMVNKVQCGVSVLKTIPSLSAFLRATKTGVTTGNLSRSVDHEGASFVSRSSRASHLLEN</sequence>
<evidence type="ECO:0000313" key="3">
    <source>
        <dbReference type="Proteomes" id="UP001054945"/>
    </source>
</evidence>
<dbReference type="AlphaFoldDB" id="A0AAV4QA92"/>
<protein>
    <submittedName>
        <fullName evidence="2">Uncharacterized protein</fullName>
    </submittedName>
</protein>
<keyword evidence="3" id="KW-1185">Reference proteome</keyword>
<feature type="region of interest" description="Disordered" evidence="1">
    <location>
        <begin position="41"/>
        <end position="67"/>
    </location>
</feature>
<comment type="caution">
    <text evidence="2">The sequence shown here is derived from an EMBL/GenBank/DDBJ whole genome shotgun (WGS) entry which is preliminary data.</text>
</comment>
<organism evidence="2 3">
    <name type="scientific">Caerostris extrusa</name>
    <name type="common">Bark spider</name>
    <name type="synonym">Caerostris bankana</name>
    <dbReference type="NCBI Taxonomy" id="172846"/>
    <lineage>
        <taxon>Eukaryota</taxon>
        <taxon>Metazoa</taxon>
        <taxon>Ecdysozoa</taxon>
        <taxon>Arthropoda</taxon>
        <taxon>Chelicerata</taxon>
        <taxon>Arachnida</taxon>
        <taxon>Araneae</taxon>
        <taxon>Araneomorphae</taxon>
        <taxon>Entelegynae</taxon>
        <taxon>Araneoidea</taxon>
        <taxon>Araneidae</taxon>
        <taxon>Caerostris</taxon>
    </lineage>
</organism>
<dbReference type="EMBL" id="BPLR01005917">
    <property type="protein sequence ID" value="GIY06025.1"/>
    <property type="molecule type" value="Genomic_DNA"/>
</dbReference>